<dbReference type="GO" id="GO:0003677">
    <property type="term" value="F:DNA binding"/>
    <property type="evidence" value="ECO:0007669"/>
    <property type="project" value="UniProtKB-KW"/>
</dbReference>
<feature type="domain" description="Integrase SAM-like N-terminal" evidence="2">
    <location>
        <begin position="11"/>
        <end position="70"/>
    </location>
</feature>
<dbReference type="Pfam" id="PF13495">
    <property type="entry name" value="Phage_int_SAM_4"/>
    <property type="match status" value="1"/>
</dbReference>
<evidence type="ECO:0000313" key="4">
    <source>
        <dbReference type="Proteomes" id="UP000198893"/>
    </source>
</evidence>
<dbReference type="STRING" id="569882.SAMN04490248_12055"/>
<name>A0A1H8UJ70_9RHOB</name>
<dbReference type="Gene3D" id="1.10.150.130">
    <property type="match status" value="1"/>
</dbReference>
<evidence type="ECO:0000313" key="3">
    <source>
        <dbReference type="EMBL" id="SEP03272.1"/>
    </source>
</evidence>
<dbReference type="OrthoDB" id="9801717at2"/>
<accession>A0A1H8UJ70</accession>
<dbReference type="EMBL" id="FODS01000020">
    <property type="protein sequence ID" value="SEP03272.1"/>
    <property type="molecule type" value="Genomic_DNA"/>
</dbReference>
<dbReference type="Proteomes" id="UP000198893">
    <property type="component" value="Unassembled WGS sequence"/>
</dbReference>
<sequence>MTEKRATPLPQRMIGDMRIRGMGDRAQKFHIRAVRDFAVFLRRSPDSATPEDLRSYQLHMKDTGVTLSTFGRRT</sequence>
<dbReference type="RefSeq" id="WP_093119695.1">
    <property type="nucleotide sequence ID" value="NZ_FODS01000020.1"/>
</dbReference>
<dbReference type="AlphaFoldDB" id="A0A1H8UJ70"/>
<reference evidence="3 4" key="1">
    <citation type="submission" date="2016-10" db="EMBL/GenBank/DDBJ databases">
        <authorList>
            <person name="de Groot N.N."/>
        </authorList>
    </citation>
    <scope>NUCLEOTIDE SEQUENCE [LARGE SCALE GENOMIC DNA]</scope>
    <source>
        <strain evidence="3 4">DSM 27842</strain>
    </source>
</reference>
<proteinExistence type="predicted"/>
<dbReference type="GO" id="GO:0015074">
    <property type="term" value="P:DNA integration"/>
    <property type="evidence" value="ECO:0007669"/>
    <property type="project" value="InterPro"/>
</dbReference>
<evidence type="ECO:0000256" key="1">
    <source>
        <dbReference type="ARBA" id="ARBA00023125"/>
    </source>
</evidence>
<keyword evidence="4" id="KW-1185">Reference proteome</keyword>
<organism evidence="3 4">
    <name type="scientific">Salinihabitans flavidus</name>
    <dbReference type="NCBI Taxonomy" id="569882"/>
    <lineage>
        <taxon>Bacteria</taxon>
        <taxon>Pseudomonadati</taxon>
        <taxon>Pseudomonadota</taxon>
        <taxon>Alphaproteobacteria</taxon>
        <taxon>Rhodobacterales</taxon>
        <taxon>Roseobacteraceae</taxon>
        <taxon>Salinihabitans</taxon>
    </lineage>
</organism>
<gene>
    <name evidence="3" type="ORF">SAMN04490248_12055</name>
</gene>
<dbReference type="InterPro" id="IPR004107">
    <property type="entry name" value="Integrase_SAM-like_N"/>
</dbReference>
<keyword evidence="1" id="KW-0238">DNA-binding</keyword>
<dbReference type="InterPro" id="IPR010998">
    <property type="entry name" value="Integrase_recombinase_N"/>
</dbReference>
<evidence type="ECO:0000259" key="2">
    <source>
        <dbReference type="Pfam" id="PF13495"/>
    </source>
</evidence>
<protein>
    <submittedName>
        <fullName evidence="3">Phage integrase, N-terminal SAM-like domain</fullName>
    </submittedName>
</protein>